<dbReference type="InterPro" id="IPR012349">
    <property type="entry name" value="Split_barrel_FMN-bd"/>
</dbReference>
<dbReference type="PANTHER" id="PTHR35802:SF1">
    <property type="entry name" value="PROTEASE SYNTHASE AND SPORULATION PROTEIN PAI 2"/>
    <property type="match status" value="1"/>
</dbReference>
<feature type="compositionally biased region" description="Basic and acidic residues" evidence="1">
    <location>
        <begin position="179"/>
        <end position="189"/>
    </location>
</feature>
<dbReference type="SUPFAM" id="SSF50475">
    <property type="entry name" value="FMN-binding split barrel"/>
    <property type="match status" value="1"/>
</dbReference>
<protein>
    <recommendedName>
        <fullName evidence="4">Transcriptional regulator</fullName>
    </recommendedName>
</protein>
<organism evidence="2 3">
    <name type="scientific">Telmatospirillum siberiense</name>
    <dbReference type="NCBI Taxonomy" id="382514"/>
    <lineage>
        <taxon>Bacteria</taxon>
        <taxon>Pseudomonadati</taxon>
        <taxon>Pseudomonadota</taxon>
        <taxon>Alphaproteobacteria</taxon>
        <taxon>Rhodospirillales</taxon>
        <taxon>Rhodospirillaceae</taxon>
        <taxon>Telmatospirillum</taxon>
    </lineage>
</organism>
<evidence type="ECO:0000313" key="2">
    <source>
        <dbReference type="EMBL" id="PKU26195.1"/>
    </source>
</evidence>
<gene>
    <name evidence="2" type="ORF">CWS72_03475</name>
</gene>
<dbReference type="OrthoDB" id="9794948at2"/>
<dbReference type="Gene3D" id="2.30.110.10">
    <property type="entry name" value="Electron Transport, Fmn-binding Protein, Chain A"/>
    <property type="match status" value="1"/>
</dbReference>
<keyword evidence="3" id="KW-1185">Reference proteome</keyword>
<dbReference type="EMBL" id="PIUM01000002">
    <property type="protein sequence ID" value="PKU26195.1"/>
    <property type="molecule type" value="Genomic_DNA"/>
</dbReference>
<accession>A0A2N3Q0L3</accession>
<dbReference type="AlphaFoldDB" id="A0A2N3Q0L3"/>
<evidence type="ECO:0000256" key="1">
    <source>
        <dbReference type="SAM" id="MobiDB-lite"/>
    </source>
</evidence>
<name>A0A2N3Q0L3_9PROT</name>
<evidence type="ECO:0000313" key="3">
    <source>
        <dbReference type="Proteomes" id="UP000233293"/>
    </source>
</evidence>
<comment type="caution">
    <text evidence="2">The sequence shown here is derived from an EMBL/GenBank/DDBJ whole genome shotgun (WGS) entry which is preliminary data.</text>
</comment>
<dbReference type="PANTHER" id="PTHR35802">
    <property type="entry name" value="PROTEASE SYNTHASE AND SPORULATION PROTEIN PAI 2"/>
    <property type="match status" value="1"/>
</dbReference>
<feature type="region of interest" description="Disordered" evidence="1">
    <location>
        <begin position="179"/>
        <end position="203"/>
    </location>
</feature>
<dbReference type="Pfam" id="PF04299">
    <property type="entry name" value="FMN_bind_2"/>
    <property type="match status" value="1"/>
</dbReference>
<reference evidence="3" key="1">
    <citation type="submission" date="2017-12" db="EMBL/GenBank/DDBJ databases">
        <title>Draft genome sequence of Telmatospirillum siberiense 26-4b1T, an acidotolerant peatland alphaproteobacterium potentially involved in sulfur cycling.</title>
        <authorList>
            <person name="Hausmann B."/>
            <person name="Pjevac P."/>
            <person name="Schreck K."/>
            <person name="Herbold C.W."/>
            <person name="Daims H."/>
            <person name="Wagner M."/>
            <person name="Pester M."/>
            <person name="Loy A."/>
        </authorList>
    </citation>
    <scope>NUCLEOTIDE SEQUENCE [LARGE SCALE GENOMIC DNA]</scope>
    <source>
        <strain evidence="3">26-4b1</strain>
    </source>
</reference>
<dbReference type="PIRSF" id="PIRSF010372">
    <property type="entry name" value="PaiB"/>
    <property type="match status" value="1"/>
</dbReference>
<dbReference type="RefSeq" id="WP_101249156.1">
    <property type="nucleotide sequence ID" value="NZ_PIUM01000002.1"/>
</dbReference>
<evidence type="ECO:0008006" key="4">
    <source>
        <dbReference type="Google" id="ProtNLM"/>
    </source>
</evidence>
<dbReference type="InterPro" id="IPR007396">
    <property type="entry name" value="TR_PAI2-type"/>
</dbReference>
<proteinExistence type="predicted"/>
<dbReference type="Proteomes" id="UP000233293">
    <property type="component" value="Unassembled WGS sequence"/>
</dbReference>
<sequence>MIYRPAAFACDDRRSLTDFIRHHPFATLITHGAGGPWISHLPLIYENDHLFGHLAKANPQAQALGSGDSLAIFHGPHAYVSPSWYETAPAVPTWNYAVVHALGPARHLNADETAQVVEKMAAIHDPRSDWSFADLPDDYRAGMLRGIVGFSMALQKLEGKFKMSQNRPAVDQKKVAERLARGEPEERAVADMMAEINRPPDEP</sequence>